<dbReference type="Gene3D" id="3.30.565.10">
    <property type="entry name" value="Histidine kinase-like ATPase, C-terminal domain"/>
    <property type="match status" value="1"/>
</dbReference>
<dbReference type="Pfam" id="PF02518">
    <property type="entry name" value="HATPase_c"/>
    <property type="match status" value="1"/>
</dbReference>
<dbReference type="Gene3D" id="1.10.287.130">
    <property type="match status" value="1"/>
</dbReference>
<dbReference type="NCBIfam" id="TIGR00229">
    <property type="entry name" value="sensory_box"/>
    <property type="match status" value="1"/>
</dbReference>
<dbReference type="CDD" id="cd00082">
    <property type="entry name" value="HisKA"/>
    <property type="match status" value="1"/>
</dbReference>
<dbReference type="PANTHER" id="PTHR43065">
    <property type="entry name" value="SENSOR HISTIDINE KINASE"/>
    <property type="match status" value="1"/>
</dbReference>
<reference evidence="9" key="1">
    <citation type="submission" date="2019-07" db="EMBL/GenBank/DDBJ databases">
        <title>Chitinimonas sp. nov., isolated from Ny-Alesund, arctica soil.</title>
        <authorList>
            <person name="Xu Q."/>
            <person name="Peng F."/>
        </authorList>
    </citation>
    <scope>NUCLEOTIDE SEQUENCE [LARGE SCALE GENOMIC DNA]</scope>
    <source>
        <strain evidence="9">R3-44</strain>
    </source>
</reference>
<evidence type="ECO:0000256" key="2">
    <source>
        <dbReference type="ARBA" id="ARBA00012438"/>
    </source>
</evidence>
<dbReference type="SUPFAM" id="SSF55785">
    <property type="entry name" value="PYP-like sensor domain (PAS domain)"/>
    <property type="match status" value="2"/>
</dbReference>
<dbReference type="InterPro" id="IPR036890">
    <property type="entry name" value="HATPase_C_sf"/>
</dbReference>
<dbReference type="PRINTS" id="PR00344">
    <property type="entry name" value="BCTRLSENSOR"/>
</dbReference>
<dbReference type="Pfam" id="PF08448">
    <property type="entry name" value="PAS_4"/>
    <property type="match status" value="1"/>
</dbReference>
<dbReference type="InterPro" id="IPR003661">
    <property type="entry name" value="HisK_dim/P_dom"/>
</dbReference>
<accession>A0A516SA18</accession>
<sequence length="573" mass="63389">MNEQVASDIDRRRLSALLPMAEAEGALLHQQQLLHSILSSLPEQVLVLDNCGRIVLTNSAWERYRQEQASPDSLHTPTHGDNFIDFLVGRHHPFAGRLLLGICDVMDLRKLQFSFEYRDDSLDSHDWFSLKVTPWLGAAGGVVISQTDISRSKRLSAEHERLIALAENTSDLIAISDIDGRISYLNQAGRTFFGRAAMDPRGEFQTLAWLSAMQPLLTEQGQWSGESSLTRQDGVEVPVLMVLLAHCDRQGNISHISGIARDISELRRSAVELENRNAALVALNQQLAEMQDQLLQSEKLASLGQLAAGVAHEINNPIGYVNSNLASLSNYLQRLFRLIGSYESVLDKLADDDCKAAVQAEREALDYAFLRDDLTALLDESLEGVTRVKKIVEDLKGFSRTCSEADWEEADLHAGLDSTLNIVQNELRYKAEVVKAYGQLPKVECMLPHLNQVFMNMLINASHAIEDVGTIWIRTDILGEEVCVEIRDNGSGIAPQHLSRIFDPFYTTKPIGKGTGLGLSLSYGIVKKHHGRIDVESQPGQGSTFRIWLPIRQNSPAAAQSPARQGEAPTSAA</sequence>
<evidence type="ECO:0000313" key="8">
    <source>
        <dbReference type="EMBL" id="QDQ24990.1"/>
    </source>
</evidence>
<evidence type="ECO:0000313" key="9">
    <source>
        <dbReference type="Proteomes" id="UP000317550"/>
    </source>
</evidence>
<dbReference type="EC" id="2.7.13.3" evidence="2"/>
<dbReference type="SUPFAM" id="SSF55874">
    <property type="entry name" value="ATPase domain of HSP90 chaperone/DNA topoisomerase II/histidine kinase"/>
    <property type="match status" value="1"/>
</dbReference>
<dbReference type="InterPro" id="IPR000014">
    <property type="entry name" value="PAS"/>
</dbReference>
<dbReference type="Gene3D" id="3.30.450.20">
    <property type="entry name" value="PAS domain"/>
    <property type="match status" value="2"/>
</dbReference>
<evidence type="ECO:0000256" key="3">
    <source>
        <dbReference type="ARBA" id="ARBA00022553"/>
    </source>
</evidence>
<name>A0A516SA18_9NEIS</name>
<evidence type="ECO:0000259" key="5">
    <source>
        <dbReference type="PROSITE" id="PS50109"/>
    </source>
</evidence>
<dbReference type="EMBL" id="CP041730">
    <property type="protein sequence ID" value="QDQ24990.1"/>
    <property type="molecule type" value="Genomic_DNA"/>
</dbReference>
<dbReference type="InterPro" id="IPR000700">
    <property type="entry name" value="PAS-assoc_C"/>
</dbReference>
<dbReference type="SMART" id="SM00086">
    <property type="entry name" value="PAC"/>
    <property type="match status" value="1"/>
</dbReference>
<dbReference type="InterPro" id="IPR001610">
    <property type="entry name" value="PAC"/>
</dbReference>
<evidence type="ECO:0000256" key="4">
    <source>
        <dbReference type="SAM" id="Coils"/>
    </source>
</evidence>
<keyword evidence="4" id="KW-0175">Coiled coil</keyword>
<feature type="domain" description="PAC" evidence="7">
    <location>
        <begin position="223"/>
        <end position="275"/>
    </location>
</feature>
<dbReference type="Proteomes" id="UP000317550">
    <property type="component" value="Chromosome"/>
</dbReference>
<organism evidence="8 9">
    <name type="scientific">Chitinimonas arctica</name>
    <dbReference type="NCBI Taxonomy" id="2594795"/>
    <lineage>
        <taxon>Bacteria</taxon>
        <taxon>Pseudomonadati</taxon>
        <taxon>Pseudomonadota</taxon>
        <taxon>Betaproteobacteria</taxon>
        <taxon>Neisseriales</taxon>
        <taxon>Chitinibacteraceae</taxon>
        <taxon>Chitinimonas</taxon>
    </lineage>
</organism>
<dbReference type="PROSITE" id="PS50112">
    <property type="entry name" value="PAS"/>
    <property type="match status" value="1"/>
</dbReference>
<dbReference type="InterPro" id="IPR004358">
    <property type="entry name" value="Sig_transdc_His_kin-like_C"/>
</dbReference>
<dbReference type="AlphaFoldDB" id="A0A516SA18"/>
<dbReference type="KEGG" id="cari:FNU76_00735"/>
<gene>
    <name evidence="8" type="ORF">FNU76_00735</name>
</gene>
<dbReference type="InterPro" id="IPR035965">
    <property type="entry name" value="PAS-like_dom_sf"/>
</dbReference>
<dbReference type="InterPro" id="IPR036097">
    <property type="entry name" value="HisK_dim/P_sf"/>
</dbReference>
<dbReference type="InterPro" id="IPR005467">
    <property type="entry name" value="His_kinase_dom"/>
</dbReference>
<evidence type="ECO:0000259" key="7">
    <source>
        <dbReference type="PROSITE" id="PS50113"/>
    </source>
</evidence>
<proteinExistence type="predicted"/>
<evidence type="ECO:0000259" key="6">
    <source>
        <dbReference type="PROSITE" id="PS50112"/>
    </source>
</evidence>
<feature type="domain" description="PAS" evidence="6">
    <location>
        <begin position="158"/>
        <end position="194"/>
    </location>
</feature>
<protein>
    <recommendedName>
        <fullName evidence="2">histidine kinase</fullName>
        <ecNumber evidence="2">2.7.13.3</ecNumber>
    </recommendedName>
</protein>
<dbReference type="SMART" id="SM00091">
    <property type="entry name" value="PAS"/>
    <property type="match status" value="2"/>
</dbReference>
<evidence type="ECO:0000256" key="1">
    <source>
        <dbReference type="ARBA" id="ARBA00000085"/>
    </source>
</evidence>
<dbReference type="InterPro" id="IPR003594">
    <property type="entry name" value="HATPase_dom"/>
</dbReference>
<keyword evidence="3" id="KW-0597">Phosphoprotein</keyword>
<dbReference type="PANTHER" id="PTHR43065:SF50">
    <property type="entry name" value="HISTIDINE KINASE"/>
    <property type="match status" value="1"/>
</dbReference>
<dbReference type="RefSeq" id="WP_143855915.1">
    <property type="nucleotide sequence ID" value="NZ_CP041730.1"/>
</dbReference>
<dbReference type="PROSITE" id="PS50109">
    <property type="entry name" value="HIS_KIN"/>
    <property type="match status" value="1"/>
</dbReference>
<dbReference type="SUPFAM" id="SSF47384">
    <property type="entry name" value="Homodimeric domain of signal transducing histidine kinase"/>
    <property type="match status" value="1"/>
</dbReference>
<dbReference type="PROSITE" id="PS50113">
    <property type="entry name" value="PAC"/>
    <property type="match status" value="1"/>
</dbReference>
<dbReference type="OrthoDB" id="9757990at2"/>
<feature type="domain" description="Histidine kinase" evidence="5">
    <location>
        <begin position="309"/>
        <end position="553"/>
    </location>
</feature>
<dbReference type="SMART" id="SM00387">
    <property type="entry name" value="HATPase_c"/>
    <property type="match status" value="1"/>
</dbReference>
<dbReference type="CDD" id="cd00130">
    <property type="entry name" value="PAS"/>
    <property type="match status" value="1"/>
</dbReference>
<feature type="coiled-coil region" evidence="4">
    <location>
        <begin position="256"/>
        <end position="300"/>
    </location>
</feature>
<dbReference type="GO" id="GO:0000155">
    <property type="term" value="F:phosphorelay sensor kinase activity"/>
    <property type="evidence" value="ECO:0007669"/>
    <property type="project" value="InterPro"/>
</dbReference>
<keyword evidence="9" id="KW-1185">Reference proteome</keyword>
<comment type="catalytic activity">
    <reaction evidence="1">
        <text>ATP + protein L-histidine = ADP + protein N-phospho-L-histidine.</text>
        <dbReference type="EC" id="2.7.13.3"/>
    </reaction>
</comment>
<dbReference type="InterPro" id="IPR013656">
    <property type="entry name" value="PAS_4"/>
</dbReference>